<keyword evidence="4" id="KW-1185">Reference proteome</keyword>
<reference evidence="2" key="2">
    <citation type="submission" date="2024-04" db="EMBL/GenBank/DDBJ databases">
        <authorList>
            <person name="Chen Y."/>
            <person name="Shah S."/>
            <person name="Dougan E. K."/>
            <person name="Thang M."/>
            <person name="Chan C."/>
        </authorList>
    </citation>
    <scope>NUCLEOTIDE SEQUENCE [LARGE SCALE GENOMIC DNA]</scope>
</reference>
<dbReference type="InterPro" id="IPR039245">
    <property type="entry name" value="TYSND1/DEG15"/>
</dbReference>
<dbReference type="Gene3D" id="2.40.10.120">
    <property type="match status" value="1"/>
</dbReference>
<dbReference type="Proteomes" id="UP001152797">
    <property type="component" value="Unassembled WGS sequence"/>
</dbReference>
<evidence type="ECO:0000313" key="1">
    <source>
        <dbReference type="EMBL" id="CAI3990552.1"/>
    </source>
</evidence>
<evidence type="ECO:0000313" key="2">
    <source>
        <dbReference type="EMBL" id="CAL1143927.1"/>
    </source>
</evidence>
<dbReference type="EMBL" id="CAMXCT030001490">
    <property type="protein sequence ID" value="CAL4777864.1"/>
    <property type="molecule type" value="Genomic_DNA"/>
</dbReference>
<keyword evidence="3" id="KW-0645">Protease</keyword>
<evidence type="ECO:0000313" key="4">
    <source>
        <dbReference type="Proteomes" id="UP001152797"/>
    </source>
</evidence>
<dbReference type="AlphaFoldDB" id="A0A9P1CG67"/>
<gene>
    <name evidence="1" type="ORF">C1SCF055_LOCUS17532</name>
</gene>
<dbReference type="GO" id="GO:0005777">
    <property type="term" value="C:peroxisome"/>
    <property type="evidence" value="ECO:0007669"/>
    <property type="project" value="InterPro"/>
</dbReference>
<proteinExistence type="predicted"/>
<keyword evidence="3" id="KW-0378">Hydrolase</keyword>
<dbReference type="PANTHER" id="PTHR21004">
    <property type="entry name" value="SERINE PROTEASE-RELATED"/>
    <property type="match status" value="1"/>
</dbReference>
<name>A0A9P1CG67_9DINO</name>
<organism evidence="1">
    <name type="scientific">Cladocopium goreaui</name>
    <dbReference type="NCBI Taxonomy" id="2562237"/>
    <lineage>
        <taxon>Eukaryota</taxon>
        <taxon>Sar</taxon>
        <taxon>Alveolata</taxon>
        <taxon>Dinophyceae</taxon>
        <taxon>Suessiales</taxon>
        <taxon>Symbiodiniaceae</taxon>
        <taxon>Cladocopium</taxon>
    </lineage>
</organism>
<dbReference type="GO" id="GO:0004252">
    <property type="term" value="F:serine-type endopeptidase activity"/>
    <property type="evidence" value="ECO:0007669"/>
    <property type="project" value="InterPro"/>
</dbReference>
<dbReference type="GO" id="GO:0016485">
    <property type="term" value="P:protein processing"/>
    <property type="evidence" value="ECO:0007669"/>
    <property type="project" value="InterPro"/>
</dbReference>
<evidence type="ECO:0000313" key="3">
    <source>
        <dbReference type="EMBL" id="CAL4777864.1"/>
    </source>
</evidence>
<dbReference type="SUPFAM" id="SSF50494">
    <property type="entry name" value="Trypsin-like serine proteases"/>
    <property type="match status" value="1"/>
</dbReference>
<dbReference type="Pfam" id="PF13365">
    <property type="entry name" value="Trypsin_2"/>
    <property type="match status" value="1"/>
</dbReference>
<dbReference type="PANTHER" id="PTHR21004:SF0">
    <property type="entry name" value="PEROXISOMAL LEADER PEPTIDE-PROCESSING PROTEASE"/>
    <property type="match status" value="1"/>
</dbReference>
<dbReference type="OrthoDB" id="446777at2759"/>
<dbReference type="EMBL" id="CAMXCT010001490">
    <property type="protein sequence ID" value="CAI3990552.1"/>
    <property type="molecule type" value="Genomic_DNA"/>
</dbReference>
<dbReference type="EMBL" id="CAMXCT020001490">
    <property type="protein sequence ID" value="CAL1143927.1"/>
    <property type="molecule type" value="Genomic_DNA"/>
</dbReference>
<protein>
    <submittedName>
        <fullName evidence="3">Glyoxysomal processing protease, glyoxysomal (AtDEG15) (DEG-protease)</fullName>
    </submittedName>
</protein>
<dbReference type="InterPro" id="IPR009003">
    <property type="entry name" value="Peptidase_S1_PA"/>
</dbReference>
<comment type="caution">
    <text evidence="1">The sequence shown here is derived from an EMBL/GenBank/DDBJ whole genome shotgun (WGS) entry which is preliminary data.</text>
</comment>
<sequence length="579" mass="62192">MEAQVVAIEVKPILGIGTVTYATGLAFGADTAAPWILSTCPVPPNHAVAVALQGRVLEAQVVANVTVERSTEAFSSLASRGWCCGSGGSFLEPSMSCRLQLLLLRPKLRLEGLETRQAQGHSGTLRVSFRDCCASWIGQRVALHAAPFGARVDAPGATTWARFARVVMQGVVSNLSCPPGLLMSDVHAAESCAGAAVVLQSSNEVVGSLKDPEGKLQNHCVELSGESVALSLAIPMSMILDTLLDNDACREELKEELAALPVPCAFEASPPCEVRQGVALLWLDSGSWASAIVLSEQGHLLTCAHLLTSVSWMEGQQVSGRSTARQCRGRCYLSQEGKIVSTTFEADVLQIFEGCLDAALLLARPMRHGVPPLFNPSLWQRRATAEELVQGIEVSAVGYGLFGPGCPWQGPAVTTGQLCKIAYSCRLDGGRRAAVLQSSAAVHRGCSGGALVAQGRLLGMVTTNVKQQDGSVMPHVNFILPVTLLTPICTYLENLKVLPAEQALKRLTEELRFSAANEEEQGLWRLETETLELPSRASGFDRWRSHENYHGLGKAIQFQRFFFLRTSPFSCFCFGLSVC</sequence>
<accession>A0A9P1CG67</accession>
<reference evidence="1" key="1">
    <citation type="submission" date="2022-10" db="EMBL/GenBank/DDBJ databases">
        <authorList>
            <person name="Chen Y."/>
            <person name="Dougan E. K."/>
            <person name="Chan C."/>
            <person name="Rhodes N."/>
            <person name="Thang M."/>
        </authorList>
    </citation>
    <scope>NUCLEOTIDE SEQUENCE</scope>
</reference>